<dbReference type="Pfam" id="PF14527">
    <property type="entry name" value="LAGLIDADG_WhiA"/>
    <property type="match status" value="1"/>
</dbReference>
<dbReference type="InterPro" id="IPR003802">
    <property type="entry name" value="Sporulation_regulator_WhiA"/>
</dbReference>
<dbReference type="KEGG" id="medw:NCTC10132_01140"/>
<evidence type="ECO:0000259" key="1">
    <source>
        <dbReference type="Pfam" id="PF14527"/>
    </source>
</evidence>
<dbReference type="InterPro" id="IPR027434">
    <property type="entry name" value="Homing_endonucl"/>
</dbReference>
<name>A0A3B0PLT5_9BACT</name>
<dbReference type="Proteomes" id="UP000257559">
    <property type="component" value="Chromosome"/>
</dbReference>
<feature type="non-terminal residue" evidence="2">
    <location>
        <position position="98"/>
    </location>
</feature>
<dbReference type="PANTHER" id="PTHR37307">
    <property type="entry name" value="CELL DIVISION PROTEIN WHIA-RELATED"/>
    <property type="match status" value="1"/>
</dbReference>
<evidence type="ECO:0000313" key="2">
    <source>
        <dbReference type="EMBL" id="SYV97772.1"/>
    </source>
</evidence>
<keyword evidence="3" id="KW-1185">Reference proteome</keyword>
<gene>
    <name evidence="2" type="ORF">NCTC10132_01140</name>
</gene>
<dbReference type="NCBIfam" id="TIGR00647">
    <property type="entry name" value="DNA_bind_WhiA"/>
    <property type="match status" value="1"/>
</dbReference>
<dbReference type="PANTHER" id="PTHR37307:SF1">
    <property type="entry name" value="CELL DIVISION PROTEIN WHIA-RELATED"/>
    <property type="match status" value="1"/>
</dbReference>
<feature type="domain" description="WhiA LAGLIDADG-like" evidence="1">
    <location>
        <begin position="19"/>
        <end position="98"/>
    </location>
</feature>
<accession>A0A3B0PLT5</accession>
<proteinExistence type="predicted"/>
<dbReference type="AlphaFoldDB" id="A0A3B0PLT5"/>
<evidence type="ECO:0000313" key="3">
    <source>
        <dbReference type="Proteomes" id="UP000257559"/>
    </source>
</evidence>
<dbReference type="InterPro" id="IPR039518">
    <property type="entry name" value="WhiA_LAGLIDADG_dom"/>
</dbReference>
<dbReference type="EMBL" id="LS991951">
    <property type="protein sequence ID" value="SYV97772.1"/>
    <property type="molecule type" value="Genomic_DNA"/>
</dbReference>
<dbReference type="SUPFAM" id="SSF55608">
    <property type="entry name" value="Homing endonucleases"/>
    <property type="match status" value="1"/>
</dbReference>
<sequence>MDKNAFNFDDDLDYKEYLTFFFSGVFVGSGSISNKESTSYHLEISTLSEEKSQLIKEKLNSYEFNFHILKKQKRHILYIKKVDELLDFLSAIGAKKAW</sequence>
<dbReference type="GO" id="GO:0043937">
    <property type="term" value="P:regulation of sporulation"/>
    <property type="evidence" value="ECO:0007669"/>
    <property type="project" value="InterPro"/>
</dbReference>
<organism evidence="2 3">
    <name type="scientific">Mycoplasmopsis edwardii</name>
    <dbReference type="NCBI Taxonomy" id="53558"/>
    <lineage>
        <taxon>Bacteria</taxon>
        <taxon>Bacillati</taxon>
        <taxon>Mycoplasmatota</taxon>
        <taxon>Mycoplasmoidales</taxon>
        <taxon>Metamycoplasmataceae</taxon>
        <taxon>Mycoplasmopsis</taxon>
    </lineage>
</organism>
<protein>
    <submittedName>
        <fullName evidence="2">Uncharacterized protein conserved in bacteria</fullName>
    </submittedName>
</protein>
<dbReference type="Gene3D" id="3.10.28.10">
    <property type="entry name" value="Homing endonucleases"/>
    <property type="match status" value="1"/>
</dbReference>
<reference evidence="3" key="1">
    <citation type="submission" date="2018-06" db="EMBL/GenBank/DDBJ databases">
        <authorList>
            <consortium name="Pathogen Informatics"/>
        </authorList>
    </citation>
    <scope>NUCLEOTIDE SEQUENCE [LARGE SCALE GENOMIC DNA]</scope>
    <source>
        <strain evidence="3">NCTC10132</strain>
    </source>
</reference>